<feature type="region of interest" description="Disordered" evidence="1">
    <location>
        <begin position="339"/>
        <end position="360"/>
    </location>
</feature>
<dbReference type="Proteomes" id="UP000642070">
    <property type="component" value="Unassembled WGS sequence"/>
</dbReference>
<feature type="chain" id="PRO_5037939256" evidence="2">
    <location>
        <begin position="23"/>
        <end position="683"/>
    </location>
</feature>
<dbReference type="AlphaFoldDB" id="A0A917T758"/>
<accession>A0A917T758</accession>
<organism evidence="3 4">
    <name type="scientific">Dactylosporangium sucinum</name>
    <dbReference type="NCBI Taxonomy" id="1424081"/>
    <lineage>
        <taxon>Bacteria</taxon>
        <taxon>Bacillati</taxon>
        <taxon>Actinomycetota</taxon>
        <taxon>Actinomycetes</taxon>
        <taxon>Micromonosporales</taxon>
        <taxon>Micromonosporaceae</taxon>
        <taxon>Dactylosporangium</taxon>
    </lineage>
</organism>
<protein>
    <submittedName>
        <fullName evidence="3">Uncharacterized protein</fullName>
    </submittedName>
</protein>
<evidence type="ECO:0000313" key="3">
    <source>
        <dbReference type="EMBL" id="GGM12094.1"/>
    </source>
</evidence>
<comment type="caution">
    <text evidence="3">The sequence shown here is derived from an EMBL/GenBank/DDBJ whole genome shotgun (WGS) entry which is preliminary data.</text>
</comment>
<evidence type="ECO:0000256" key="2">
    <source>
        <dbReference type="SAM" id="SignalP"/>
    </source>
</evidence>
<dbReference type="Gene3D" id="2.120.10.70">
    <property type="entry name" value="Fucose-specific lectin"/>
    <property type="match status" value="2"/>
</dbReference>
<keyword evidence="4" id="KW-1185">Reference proteome</keyword>
<proteinExistence type="predicted"/>
<dbReference type="SUPFAM" id="SSF89372">
    <property type="entry name" value="Fucose-specific lectin"/>
    <property type="match status" value="1"/>
</dbReference>
<feature type="signal peptide" evidence="2">
    <location>
        <begin position="1"/>
        <end position="22"/>
    </location>
</feature>
<evidence type="ECO:0000256" key="1">
    <source>
        <dbReference type="SAM" id="MobiDB-lite"/>
    </source>
</evidence>
<name>A0A917T758_9ACTN</name>
<dbReference type="EMBL" id="BMPI01000004">
    <property type="protein sequence ID" value="GGM12094.1"/>
    <property type="molecule type" value="Genomic_DNA"/>
</dbReference>
<sequence>MLAAGGAGALAILANPFGIAQAAAQAATGNPNSFWIGTKKIAFFLVYTYIDQLDPSLEAAIHRRVNFDPDSLGADVSLRAFVRANSYGLADIEAHFIGMEQVEEGPGREIPVTALAPKWETTLRNQGFDGAFMVTLSGDAGIAQQKGFWSRAPIFRNVGMWAMELLHQLTGYGDLYRFANHLEVFDDMADAIGTHCSAFTKRAIGWLDEASIVTHTGRVRSYNLQALALAPAADRRTAIRVGEDAKYFIVEARLGVDQFDGRIPTNRQGVIVYQVEDPDTDPDPNRINPNLPLRTRNGLKTGEVFTSATGVQVKVTARFSDGCTVRIVDPAQRLLNRSGEFSTPQAAGRPTAAVVPGLGTHSMHYRDTSGRLWELWRDSAGRTGSSNLTAAAGQAPAAAGDPFAYVHQPTNTQILLYRDFAGRINSLYWSTGPVGHDNLSGTAGAPAAAGDPVGYHTPLDDTHHVIYRTSSGHLHELWWQGVAPVRYGGDLTALAGGGAPNAVGNPSAYSARGTNLVCYRGSDNRIHSLYWSTGAVGHDNLSGVAGTPYAAGEPFAYYTPFNDVHQVVYVGTNGHIYELYWQGVNAVTGWNLTAPAGAPPANGSLTAYYNAAENTKHVIYGSTDGRLHEIWWTPGGGIPAHSDLTTFAAAPAASTAPASFVTTDPNTQHVAYRSYNRIYEIAW</sequence>
<reference evidence="3" key="1">
    <citation type="journal article" date="2014" name="Int. J. Syst. Evol. Microbiol.">
        <title>Complete genome sequence of Corynebacterium casei LMG S-19264T (=DSM 44701T), isolated from a smear-ripened cheese.</title>
        <authorList>
            <consortium name="US DOE Joint Genome Institute (JGI-PGF)"/>
            <person name="Walter F."/>
            <person name="Albersmeier A."/>
            <person name="Kalinowski J."/>
            <person name="Ruckert C."/>
        </authorList>
    </citation>
    <scope>NUCLEOTIDE SEQUENCE</scope>
    <source>
        <strain evidence="3">JCM 19831</strain>
    </source>
</reference>
<keyword evidence="2" id="KW-0732">Signal</keyword>
<evidence type="ECO:0000313" key="4">
    <source>
        <dbReference type="Proteomes" id="UP000642070"/>
    </source>
</evidence>
<reference evidence="3" key="2">
    <citation type="submission" date="2020-09" db="EMBL/GenBank/DDBJ databases">
        <authorList>
            <person name="Sun Q."/>
            <person name="Ohkuma M."/>
        </authorList>
    </citation>
    <scope>NUCLEOTIDE SEQUENCE</scope>
    <source>
        <strain evidence="3">JCM 19831</strain>
    </source>
</reference>
<gene>
    <name evidence="3" type="ORF">GCM10007977_011570</name>
</gene>